<keyword evidence="2" id="KW-0597">Phosphoprotein</keyword>
<evidence type="ECO:0000256" key="4">
    <source>
        <dbReference type="ARBA" id="ARBA00022842"/>
    </source>
</evidence>
<dbReference type="GO" id="GO:0006166">
    <property type="term" value="P:purine ribonucleoside salvage"/>
    <property type="evidence" value="ECO:0007669"/>
    <property type="project" value="TreeGrafter"/>
</dbReference>
<gene>
    <name evidence="9" type="ORF">V5E97_16495</name>
</gene>
<dbReference type="InterPro" id="IPR005845">
    <property type="entry name" value="A-D-PHexomutase_a/b/a-II"/>
</dbReference>
<dbReference type="InterPro" id="IPR005846">
    <property type="entry name" value="A-D-PHexomutase_a/b/a-III"/>
</dbReference>
<dbReference type="PANTHER" id="PTHR45745">
    <property type="entry name" value="PHOSPHOMANNOMUTASE 45A"/>
    <property type="match status" value="1"/>
</dbReference>
<proteinExistence type="inferred from homology"/>
<evidence type="ECO:0000256" key="3">
    <source>
        <dbReference type="ARBA" id="ARBA00022723"/>
    </source>
</evidence>
<keyword evidence="3" id="KW-0479">Metal-binding</keyword>
<evidence type="ECO:0000259" key="7">
    <source>
        <dbReference type="Pfam" id="PF02879"/>
    </source>
</evidence>
<sequence length="612" mass="66533">MPSAHDVLERIAQAESQGLVSASAAANIRRWLTEPPFEKYRPRLLDDIQAGHWKTLDDAFYAVLEFGTGGRRGKMYPVGTNVLNERTMAESARGLADYIIKRQGADRAQSYSCAIARDTRHNSPEFAQLCARVLAAAGFKVYLFPEPRSTPLLSFAVRDLKCDAGIMITASHNAPSDNGFKCYAANGGQVIPPDDEGIIECVREASDREIPEKPFDEGIADGSIVLVGAEVDEGYIAAVVGESVSPARDIAIVYTPMHGVGETSVAAALSKAGFTQVNILASQRTPDGDFPNIPGHVSNPEIPKTLEASIAEAKATGAELVLGSDPDADRIGVAVPVSGDPKGDWTTLDGNKIGVLLAAFVMKQTKATGRLRADHYLVTTMVTTQMARALAQREGVRVEDDLLVGFKWIGQRIDEVGPAGFLFGFEESHGYLKGDHVRDKDAAVAALLFAELAATVKDRKQTVLEYLDSLYHDVGHYAEKLINKTLEGREGATQIKTLMAAFRENPPKQLGGVELAEVYDYKMHEIRSVAGSEKPRPLPQPSGDLLIFHAKEPGTRVAVRPSGTEPKIKFYLFARTDTSGTEPLERIKEKTFQRLDGISKAIEQYIQDVLKT</sequence>
<reference evidence="9" key="1">
    <citation type="submission" date="2024-05" db="EMBL/GenBank/DDBJ databases">
        <title>Planctomycetes of the genus Singulisphaera possess chitinolytic capabilities.</title>
        <authorList>
            <person name="Ivanova A."/>
        </authorList>
    </citation>
    <scope>NUCLEOTIDE SEQUENCE</scope>
    <source>
        <strain evidence="9">Ch08T</strain>
    </source>
</reference>
<name>A0AAU7CQ38_9BACT</name>
<dbReference type="SUPFAM" id="SSF55957">
    <property type="entry name" value="Phosphoglucomutase, C-terminal domain"/>
    <property type="match status" value="1"/>
</dbReference>
<dbReference type="Pfam" id="PF02878">
    <property type="entry name" value="PGM_PMM_I"/>
    <property type="match status" value="1"/>
</dbReference>
<feature type="domain" description="Alpha-D-phosphohexomutase alpha/beta/alpha" evidence="8">
    <location>
        <begin position="349"/>
        <end position="471"/>
    </location>
</feature>
<evidence type="ECO:0000259" key="8">
    <source>
        <dbReference type="Pfam" id="PF02880"/>
    </source>
</evidence>
<dbReference type="RefSeq" id="WP_406700407.1">
    <property type="nucleotide sequence ID" value="NZ_CP155447.1"/>
</dbReference>
<dbReference type="InterPro" id="IPR005844">
    <property type="entry name" value="A-D-PHexomutase_a/b/a-I"/>
</dbReference>
<dbReference type="Gene3D" id="3.40.120.10">
    <property type="entry name" value="Alpha-D-Glucose-1,6-Bisphosphate, subunit A, domain 3"/>
    <property type="match status" value="3"/>
</dbReference>
<dbReference type="AlphaFoldDB" id="A0AAU7CQ38"/>
<dbReference type="EC" id="5.4.2.-" evidence="9"/>
<evidence type="ECO:0000256" key="5">
    <source>
        <dbReference type="ARBA" id="ARBA00023235"/>
    </source>
</evidence>
<protein>
    <submittedName>
        <fullName evidence="9">Phospho-sugar mutase</fullName>
        <ecNumber evidence="9">5.4.2.-</ecNumber>
    </submittedName>
</protein>
<dbReference type="GO" id="GO:0008973">
    <property type="term" value="F:phosphopentomutase activity"/>
    <property type="evidence" value="ECO:0007669"/>
    <property type="project" value="TreeGrafter"/>
</dbReference>
<evidence type="ECO:0000256" key="2">
    <source>
        <dbReference type="ARBA" id="ARBA00022553"/>
    </source>
</evidence>
<dbReference type="GO" id="GO:0005975">
    <property type="term" value="P:carbohydrate metabolic process"/>
    <property type="evidence" value="ECO:0007669"/>
    <property type="project" value="InterPro"/>
</dbReference>
<dbReference type="InterPro" id="IPR016055">
    <property type="entry name" value="A-D-PHexomutase_a/b/a-I/II/III"/>
</dbReference>
<dbReference type="GO" id="GO:0046872">
    <property type="term" value="F:metal ion binding"/>
    <property type="evidence" value="ECO:0007669"/>
    <property type="project" value="UniProtKB-KW"/>
</dbReference>
<dbReference type="PANTHER" id="PTHR45745:SF1">
    <property type="entry name" value="PHOSPHOGLUCOMUTASE 2B-RELATED"/>
    <property type="match status" value="1"/>
</dbReference>
<feature type="domain" description="Alpha-D-phosphohexomutase alpha/beta/alpha" evidence="7">
    <location>
        <begin position="237"/>
        <end position="334"/>
    </location>
</feature>
<keyword evidence="4" id="KW-0460">Magnesium</keyword>
<dbReference type="Pfam" id="PF02879">
    <property type="entry name" value="PGM_PMM_II"/>
    <property type="match status" value="1"/>
</dbReference>
<evidence type="ECO:0000313" key="9">
    <source>
        <dbReference type="EMBL" id="XBH07568.1"/>
    </source>
</evidence>
<dbReference type="CDD" id="cd05799">
    <property type="entry name" value="PGM2"/>
    <property type="match status" value="1"/>
</dbReference>
<dbReference type="Gene3D" id="3.30.310.50">
    <property type="entry name" value="Alpha-D-phosphohexomutase, C-terminal domain"/>
    <property type="match status" value="1"/>
</dbReference>
<organism evidence="9">
    <name type="scientific">Singulisphaera sp. Ch08</name>
    <dbReference type="NCBI Taxonomy" id="3120278"/>
    <lineage>
        <taxon>Bacteria</taxon>
        <taxon>Pseudomonadati</taxon>
        <taxon>Planctomycetota</taxon>
        <taxon>Planctomycetia</taxon>
        <taxon>Isosphaerales</taxon>
        <taxon>Isosphaeraceae</taxon>
        <taxon>Singulisphaera</taxon>
    </lineage>
</organism>
<feature type="domain" description="Alpha-D-phosphohexomutase alpha/beta/alpha" evidence="6">
    <location>
        <begin position="65"/>
        <end position="206"/>
    </location>
</feature>
<keyword evidence="5 9" id="KW-0413">Isomerase</keyword>
<evidence type="ECO:0000256" key="1">
    <source>
        <dbReference type="ARBA" id="ARBA00010231"/>
    </source>
</evidence>
<dbReference type="SUPFAM" id="SSF53738">
    <property type="entry name" value="Phosphoglucomutase, first 3 domains"/>
    <property type="match status" value="3"/>
</dbReference>
<evidence type="ECO:0000259" key="6">
    <source>
        <dbReference type="Pfam" id="PF02878"/>
    </source>
</evidence>
<accession>A0AAU7CQ38</accession>
<dbReference type="Pfam" id="PF02880">
    <property type="entry name" value="PGM_PMM_III"/>
    <property type="match status" value="1"/>
</dbReference>
<dbReference type="EMBL" id="CP155447">
    <property type="protein sequence ID" value="XBH07568.1"/>
    <property type="molecule type" value="Genomic_DNA"/>
</dbReference>
<comment type="similarity">
    <text evidence="1">Belongs to the phosphohexose mutase family.</text>
</comment>
<dbReference type="InterPro" id="IPR036900">
    <property type="entry name" value="A-D-PHexomutase_C_sf"/>
</dbReference>